<accession>A0A6A3N717</accession>
<feature type="compositionally biased region" description="Basic residues" evidence="1">
    <location>
        <begin position="31"/>
        <end position="41"/>
    </location>
</feature>
<feature type="compositionally biased region" description="Basic and acidic residues" evidence="1">
    <location>
        <begin position="46"/>
        <end position="57"/>
    </location>
</feature>
<dbReference type="AlphaFoldDB" id="A0A6A3N717"/>
<reference evidence="4 5" key="1">
    <citation type="submission" date="2018-09" db="EMBL/GenBank/DDBJ databases">
        <title>Genomic investigation of the strawberry pathogen Phytophthora fragariae indicates pathogenicity is determined by transcriptional variation in three key races.</title>
        <authorList>
            <person name="Adams T.M."/>
            <person name="Armitage A.D."/>
            <person name="Sobczyk M.K."/>
            <person name="Bates H.J."/>
            <person name="Dunwell J.M."/>
            <person name="Nellist C.F."/>
            <person name="Harrison R.J."/>
        </authorList>
    </citation>
    <scope>NUCLEOTIDE SEQUENCE [LARGE SCALE GENOMIC DNA]</scope>
    <source>
        <strain evidence="3 4">SCRP249</strain>
        <strain evidence="2 5">SCRP324</strain>
    </source>
</reference>
<dbReference type="EMBL" id="QXFU01000462">
    <property type="protein sequence ID" value="KAE9032947.1"/>
    <property type="molecule type" value="Genomic_DNA"/>
</dbReference>
<sequence length="137" mass="15218">MASVTSSDNPAPVAAGLGTYTAVEKRLYKRRTTRTSHHFPMSRKVSQADRRGLVRDSKRAYRANNVILTRKLSEFGDRDNQSHEDSPSCRRGGEVDLDADDDNDARDSVFTDLQDSTHVASSLAEQRESIESDSPGF</sequence>
<name>A0A6A3N717_9STRA</name>
<evidence type="ECO:0000256" key="1">
    <source>
        <dbReference type="SAM" id="MobiDB-lite"/>
    </source>
</evidence>
<organism evidence="3 4">
    <name type="scientific">Phytophthora rubi</name>
    <dbReference type="NCBI Taxonomy" id="129364"/>
    <lineage>
        <taxon>Eukaryota</taxon>
        <taxon>Sar</taxon>
        <taxon>Stramenopiles</taxon>
        <taxon>Oomycota</taxon>
        <taxon>Peronosporomycetes</taxon>
        <taxon>Peronosporales</taxon>
        <taxon>Peronosporaceae</taxon>
        <taxon>Phytophthora</taxon>
    </lineage>
</organism>
<dbReference type="EMBL" id="QXFV01000455">
    <property type="protein sequence ID" value="KAE9037056.1"/>
    <property type="molecule type" value="Genomic_DNA"/>
</dbReference>
<proteinExistence type="predicted"/>
<evidence type="ECO:0000313" key="5">
    <source>
        <dbReference type="Proteomes" id="UP000435112"/>
    </source>
</evidence>
<evidence type="ECO:0000313" key="4">
    <source>
        <dbReference type="Proteomes" id="UP000429607"/>
    </source>
</evidence>
<feature type="compositionally biased region" description="Acidic residues" evidence="1">
    <location>
        <begin position="95"/>
        <end position="104"/>
    </location>
</feature>
<dbReference type="Proteomes" id="UP000429607">
    <property type="component" value="Unassembled WGS sequence"/>
</dbReference>
<comment type="caution">
    <text evidence="3">The sequence shown here is derived from an EMBL/GenBank/DDBJ whole genome shotgun (WGS) entry which is preliminary data.</text>
</comment>
<feature type="compositionally biased region" description="Polar residues" evidence="1">
    <location>
        <begin position="111"/>
        <end position="124"/>
    </location>
</feature>
<feature type="region of interest" description="Disordered" evidence="1">
    <location>
        <begin position="71"/>
        <end position="137"/>
    </location>
</feature>
<dbReference type="Proteomes" id="UP000435112">
    <property type="component" value="Unassembled WGS sequence"/>
</dbReference>
<evidence type="ECO:0000313" key="3">
    <source>
        <dbReference type="EMBL" id="KAE9037056.1"/>
    </source>
</evidence>
<feature type="region of interest" description="Disordered" evidence="1">
    <location>
        <begin position="31"/>
        <end position="57"/>
    </location>
</feature>
<feature type="compositionally biased region" description="Basic and acidic residues" evidence="1">
    <location>
        <begin position="71"/>
        <end position="94"/>
    </location>
</feature>
<gene>
    <name evidence="3" type="ORF">PR001_g8539</name>
    <name evidence="2" type="ORF">PR002_g8924</name>
</gene>
<protein>
    <submittedName>
        <fullName evidence="3">Uncharacterized protein</fullName>
    </submittedName>
</protein>
<evidence type="ECO:0000313" key="2">
    <source>
        <dbReference type="EMBL" id="KAE9032947.1"/>
    </source>
</evidence>